<protein>
    <submittedName>
        <fullName evidence="5">DNA-binding transcriptional regulator AraC</fullName>
    </submittedName>
</protein>
<dbReference type="EMBL" id="LR134516">
    <property type="protein sequence ID" value="VEJ22059.1"/>
    <property type="molecule type" value="Genomic_DNA"/>
</dbReference>
<evidence type="ECO:0000313" key="6">
    <source>
        <dbReference type="Proteomes" id="UP000268229"/>
    </source>
</evidence>
<keyword evidence="1" id="KW-0805">Transcription regulation</keyword>
<dbReference type="STRING" id="326522.BWD08_08175"/>
<dbReference type="InterPro" id="IPR018062">
    <property type="entry name" value="HTH_AraC-typ_CS"/>
</dbReference>
<dbReference type="InterPro" id="IPR009057">
    <property type="entry name" value="Homeodomain-like_sf"/>
</dbReference>
<gene>
    <name evidence="5" type="ORF">NCTC12227_01832</name>
</gene>
<keyword evidence="6" id="KW-1185">Reference proteome</keyword>
<reference evidence="5 6" key="1">
    <citation type="submission" date="2018-12" db="EMBL/GenBank/DDBJ databases">
        <authorList>
            <consortium name="Pathogen Informatics"/>
        </authorList>
    </citation>
    <scope>NUCLEOTIDE SEQUENCE [LARGE SCALE GENOMIC DNA]</scope>
    <source>
        <strain evidence="5 6">NCTC12227</strain>
    </source>
</reference>
<dbReference type="GO" id="GO:0003700">
    <property type="term" value="F:DNA-binding transcription factor activity"/>
    <property type="evidence" value="ECO:0007669"/>
    <property type="project" value="InterPro"/>
</dbReference>
<evidence type="ECO:0000256" key="3">
    <source>
        <dbReference type="ARBA" id="ARBA00023163"/>
    </source>
</evidence>
<evidence type="ECO:0000256" key="1">
    <source>
        <dbReference type="ARBA" id="ARBA00023015"/>
    </source>
</evidence>
<dbReference type="PANTHER" id="PTHR43280">
    <property type="entry name" value="ARAC-FAMILY TRANSCRIPTIONAL REGULATOR"/>
    <property type="match status" value="1"/>
</dbReference>
<name>A0A3S4ZDG3_9NEIS</name>
<dbReference type="InterPro" id="IPR018060">
    <property type="entry name" value="HTH_AraC"/>
</dbReference>
<dbReference type="Gene3D" id="1.10.10.60">
    <property type="entry name" value="Homeodomain-like"/>
    <property type="match status" value="2"/>
</dbReference>
<sequence>MRDYHAKQQYRHVYDMGNEFILFHKEGIPAKGLQNRFHPYSRLIFSGNSSLPVTVGGDNEFTLPPKTVLFLSPYMLYSILPRREKTDSLLLNLCSFGLNVTASPFWENVRGLLESGKSGLHYPEDKSDFIYQVYDEIENGFDLKNLSKIIELLDHMTACMPQNSIVDKLCDIHQNNLHFCQTANEYIYSHLNCKGMVSEIAKQSHMSVSSFHQKFRQHFKESFHSYLLKQKIHLACNLLSTTSMTVAEIAEELNFNSPSHFTVIFKQHRQTTPGAYRTQAMRLKN</sequence>
<dbReference type="PANTHER" id="PTHR43280:SF2">
    <property type="entry name" value="HTH-TYPE TRANSCRIPTIONAL REGULATOR EXSA"/>
    <property type="match status" value="1"/>
</dbReference>
<dbReference type="SMART" id="SM00342">
    <property type="entry name" value="HTH_ARAC"/>
    <property type="match status" value="1"/>
</dbReference>
<dbReference type="Proteomes" id="UP000268229">
    <property type="component" value="Chromosome"/>
</dbReference>
<dbReference type="SUPFAM" id="SSF46689">
    <property type="entry name" value="Homeodomain-like"/>
    <property type="match status" value="2"/>
</dbReference>
<evidence type="ECO:0000256" key="2">
    <source>
        <dbReference type="ARBA" id="ARBA00023125"/>
    </source>
</evidence>
<feature type="domain" description="HTH araC/xylS-type" evidence="4">
    <location>
        <begin position="181"/>
        <end position="279"/>
    </location>
</feature>
<organism evidence="5 6">
    <name type="scientific">Neisseria animaloris</name>
    <dbReference type="NCBI Taxonomy" id="326522"/>
    <lineage>
        <taxon>Bacteria</taxon>
        <taxon>Pseudomonadati</taxon>
        <taxon>Pseudomonadota</taxon>
        <taxon>Betaproteobacteria</taxon>
        <taxon>Neisseriales</taxon>
        <taxon>Neisseriaceae</taxon>
        <taxon>Neisseria</taxon>
    </lineage>
</organism>
<proteinExistence type="predicted"/>
<evidence type="ECO:0000259" key="4">
    <source>
        <dbReference type="PROSITE" id="PS01124"/>
    </source>
</evidence>
<dbReference type="Pfam" id="PF12833">
    <property type="entry name" value="HTH_18"/>
    <property type="match status" value="1"/>
</dbReference>
<dbReference type="PROSITE" id="PS01124">
    <property type="entry name" value="HTH_ARAC_FAMILY_2"/>
    <property type="match status" value="1"/>
</dbReference>
<keyword evidence="2 5" id="KW-0238">DNA-binding</keyword>
<dbReference type="PROSITE" id="PS00041">
    <property type="entry name" value="HTH_ARAC_FAMILY_1"/>
    <property type="match status" value="1"/>
</dbReference>
<keyword evidence="3" id="KW-0804">Transcription</keyword>
<dbReference type="KEGG" id="nani:NCTC12227_01832"/>
<evidence type="ECO:0000313" key="5">
    <source>
        <dbReference type="EMBL" id="VEJ22059.1"/>
    </source>
</evidence>
<accession>A0A3S4ZDG3</accession>
<dbReference type="AlphaFoldDB" id="A0A3S4ZDG3"/>
<dbReference type="GO" id="GO:0043565">
    <property type="term" value="F:sequence-specific DNA binding"/>
    <property type="evidence" value="ECO:0007669"/>
    <property type="project" value="InterPro"/>
</dbReference>